<dbReference type="EMBL" id="LFZO01000116">
    <property type="protein sequence ID" value="KXT13494.1"/>
    <property type="molecule type" value="Genomic_DNA"/>
</dbReference>
<keyword evidence="4" id="KW-1185">Reference proteome</keyword>
<gene>
    <name evidence="3" type="ORF">AC579_8630</name>
</gene>
<reference evidence="3 4" key="1">
    <citation type="submission" date="2015-07" db="EMBL/GenBank/DDBJ databases">
        <title>Comparative genomics of the Sigatoka disease complex on banana suggests a link between parallel evolutionary changes in Pseudocercospora fijiensis and Pseudocercospora eumusae and increased virulence on the banana host.</title>
        <authorList>
            <person name="Chang T.-C."/>
            <person name="Salvucci A."/>
            <person name="Crous P.W."/>
            <person name="Stergiopoulos I."/>
        </authorList>
    </citation>
    <scope>NUCLEOTIDE SEQUENCE [LARGE SCALE GENOMIC DNA]</scope>
    <source>
        <strain evidence="3 4">CBS 116634</strain>
    </source>
</reference>
<dbReference type="STRING" id="113226.A0A139IFL5"/>
<feature type="compositionally biased region" description="Basic residues" evidence="1">
    <location>
        <begin position="478"/>
        <end position="491"/>
    </location>
</feature>
<dbReference type="InterPro" id="IPR000782">
    <property type="entry name" value="FAS1_domain"/>
</dbReference>
<evidence type="ECO:0000313" key="3">
    <source>
        <dbReference type="EMBL" id="KXT13494.1"/>
    </source>
</evidence>
<dbReference type="PANTHER" id="PTHR10900:SF125">
    <property type="entry name" value="FAS1 DOMAIN-CONTAINING PROTEIN YLR001C"/>
    <property type="match status" value="1"/>
</dbReference>
<dbReference type="InterPro" id="IPR036378">
    <property type="entry name" value="FAS1_dom_sf"/>
</dbReference>
<feature type="domain" description="FAS1" evidence="2">
    <location>
        <begin position="639"/>
        <end position="797"/>
    </location>
</feature>
<feature type="compositionally biased region" description="Polar residues" evidence="1">
    <location>
        <begin position="50"/>
        <end position="59"/>
    </location>
</feature>
<dbReference type="AlphaFoldDB" id="A0A139IFL5"/>
<name>A0A139IFL5_9PEZI</name>
<dbReference type="Pfam" id="PF02469">
    <property type="entry name" value="Fasciclin"/>
    <property type="match status" value="2"/>
</dbReference>
<proteinExistence type="predicted"/>
<dbReference type="Gene3D" id="2.30.180.10">
    <property type="entry name" value="FAS1 domain"/>
    <property type="match status" value="2"/>
</dbReference>
<organism evidence="3 4">
    <name type="scientific">Pseudocercospora musae</name>
    <dbReference type="NCBI Taxonomy" id="113226"/>
    <lineage>
        <taxon>Eukaryota</taxon>
        <taxon>Fungi</taxon>
        <taxon>Dikarya</taxon>
        <taxon>Ascomycota</taxon>
        <taxon>Pezizomycotina</taxon>
        <taxon>Dothideomycetes</taxon>
        <taxon>Dothideomycetidae</taxon>
        <taxon>Mycosphaerellales</taxon>
        <taxon>Mycosphaerellaceae</taxon>
        <taxon>Pseudocercospora</taxon>
    </lineage>
</organism>
<dbReference type="OrthoDB" id="7700931at2759"/>
<protein>
    <recommendedName>
        <fullName evidence="2">FAS1 domain-containing protein</fullName>
    </recommendedName>
</protein>
<dbReference type="InterPro" id="IPR050904">
    <property type="entry name" value="Adhesion/Biosynth-related"/>
</dbReference>
<dbReference type="SMART" id="SM00554">
    <property type="entry name" value="FAS1"/>
    <property type="match status" value="2"/>
</dbReference>
<sequence length="833" mass="92587">MPPSHHRHPPPQAAATPPASIADNRLGLSAQDVATLRQHQQRAHQDARSSAGSHASSQGRLLLDPGSLQLLSRHFDRVMQAIAQRLEQLNEATERATQAQYDRSGNAIQMADAEIARFRAILSQIDELEMEFDKIKRIGEIGNFSALALNDNTSDRDVSGSTRSLDGHQGRQSVVISLTETAALSPLSLPLALDRVVRHSFWTLSTADMRSPDVAAFADRLYRSLLDRLITAQLLSQFLINLDGSWTVLMQQQCDTLCQEEAPTFMSLSAAAQRNYTKVRNMVDVGLRGLQPACDVHLWQSFIRLAGRKSRAPMLLYWHLLKVYLYWASLCWHPVSLPYHLLISRTHWKMKFTNVLPLAALTTAYVISSEQVLGEVAIEDHHGHTGVDGWLRSASATKDELLKDIKEQLDEVSETGRDAWGKMHDCGKQAKNTMDAAFERASEDVSSFGKSVQDAAHDVESWWEDSDDLESLEGDHHRPGHGKKPHHPPHHKPNETVYQLIAGSKYTTKLAELISEYDDIVELLNSTSAGNFTVFAPTDKAFAKVPEDAPKPSKQVLKAILAYHVIPDFYPAGRVLVSHTAPTLFKTKELSDHEEAQRITFRIGLNGLSVNFYSRIVAINIFGTNGVIHGVDSVILPPPSAIKAIDLFPGEFSTLELGLGKTGLLERLNTTRGEGRGGTFFAPSNFAFQKLGPRINAFLFSEYGRKYLKALLEYHVVPYHTLYSDAYYKPKGEGKSMNIPKGLFHVNLPTMLKDRELSIDVARYGGFISIKVNGFASVSVLDGVAENGVIHVMRDVLIPPKQLAGAEEHWDASELTVEVLKERLEPFMPKTDL</sequence>
<feature type="region of interest" description="Disordered" evidence="1">
    <location>
        <begin position="466"/>
        <end position="493"/>
    </location>
</feature>
<accession>A0A139IFL5</accession>
<dbReference type="Proteomes" id="UP000073492">
    <property type="component" value="Unassembled WGS sequence"/>
</dbReference>
<dbReference type="PROSITE" id="PS50213">
    <property type="entry name" value="FAS1"/>
    <property type="match status" value="2"/>
</dbReference>
<dbReference type="PANTHER" id="PTHR10900">
    <property type="entry name" value="PERIOSTIN-RELATED"/>
    <property type="match status" value="1"/>
</dbReference>
<feature type="domain" description="FAS1" evidence="2">
    <location>
        <begin position="494"/>
        <end position="635"/>
    </location>
</feature>
<evidence type="ECO:0000313" key="4">
    <source>
        <dbReference type="Proteomes" id="UP000073492"/>
    </source>
</evidence>
<comment type="caution">
    <text evidence="3">The sequence shown here is derived from an EMBL/GenBank/DDBJ whole genome shotgun (WGS) entry which is preliminary data.</text>
</comment>
<evidence type="ECO:0000259" key="2">
    <source>
        <dbReference type="PROSITE" id="PS50213"/>
    </source>
</evidence>
<feature type="region of interest" description="Disordered" evidence="1">
    <location>
        <begin position="36"/>
        <end position="60"/>
    </location>
</feature>
<evidence type="ECO:0000256" key="1">
    <source>
        <dbReference type="SAM" id="MobiDB-lite"/>
    </source>
</evidence>
<dbReference type="SUPFAM" id="SSF82153">
    <property type="entry name" value="FAS1 domain"/>
    <property type="match status" value="2"/>
</dbReference>